<reference evidence="1 2" key="1">
    <citation type="submission" date="2019-08" db="EMBL/GenBank/DDBJ databases">
        <title>The genome of the soybean aphid Biotype 1, its phylome, world population structure and adaptation to the North American continent.</title>
        <authorList>
            <person name="Giordano R."/>
            <person name="Donthu R.K."/>
            <person name="Hernandez A.G."/>
            <person name="Wright C.L."/>
            <person name="Zimin A.V."/>
        </authorList>
    </citation>
    <scope>NUCLEOTIDE SEQUENCE [LARGE SCALE GENOMIC DNA]</scope>
    <source>
        <tissue evidence="1">Whole aphids</tissue>
    </source>
</reference>
<dbReference type="AlphaFoldDB" id="A0A6G0T5G8"/>
<comment type="caution">
    <text evidence="1">The sequence shown here is derived from an EMBL/GenBank/DDBJ whole genome shotgun (WGS) entry which is preliminary data.</text>
</comment>
<sequence length="178" mass="20428">MDSSSFKKNREKPQKCDANTTFYTQNQFSIKSKFLNSCNSKTNHCKYLKFSPNVYMCYLHTICYLMDIKFYKLLAEEILNSNIESLKKSDRAIKCLTLSKYNLANSLVYKVLIFKLSTADIVYMININLNHRRRIILLLRSIADNFKVDHLSPGPQPHIILGGASSNFAASLSITQPQ</sequence>
<organism evidence="1 2">
    <name type="scientific">Aphis glycines</name>
    <name type="common">Soybean aphid</name>
    <dbReference type="NCBI Taxonomy" id="307491"/>
    <lineage>
        <taxon>Eukaryota</taxon>
        <taxon>Metazoa</taxon>
        <taxon>Ecdysozoa</taxon>
        <taxon>Arthropoda</taxon>
        <taxon>Hexapoda</taxon>
        <taxon>Insecta</taxon>
        <taxon>Pterygota</taxon>
        <taxon>Neoptera</taxon>
        <taxon>Paraneoptera</taxon>
        <taxon>Hemiptera</taxon>
        <taxon>Sternorrhyncha</taxon>
        <taxon>Aphidomorpha</taxon>
        <taxon>Aphidoidea</taxon>
        <taxon>Aphididae</taxon>
        <taxon>Aphidini</taxon>
        <taxon>Aphis</taxon>
        <taxon>Aphis</taxon>
    </lineage>
</organism>
<dbReference type="EMBL" id="VYZN01000057">
    <property type="protein sequence ID" value="KAE9525952.1"/>
    <property type="molecule type" value="Genomic_DNA"/>
</dbReference>
<evidence type="ECO:0000313" key="1">
    <source>
        <dbReference type="EMBL" id="KAE9525952.1"/>
    </source>
</evidence>
<keyword evidence="2" id="KW-1185">Reference proteome</keyword>
<protein>
    <submittedName>
        <fullName evidence="1">Uncharacterized protein</fullName>
    </submittedName>
</protein>
<accession>A0A6G0T5G8</accession>
<evidence type="ECO:0000313" key="2">
    <source>
        <dbReference type="Proteomes" id="UP000475862"/>
    </source>
</evidence>
<name>A0A6G0T5G8_APHGL</name>
<gene>
    <name evidence="1" type="ORF">AGLY_014001</name>
</gene>
<dbReference type="Proteomes" id="UP000475862">
    <property type="component" value="Unassembled WGS sequence"/>
</dbReference>
<proteinExistence type="predicted"/>